<dbReference type="InParanoid" id="A0A024GKI3"/>
<keyword evidence="1" id="KW-0732">Signal</keyword>
<feature type="chain" id="PRO_5001529677" description="Chitin-binding type-4 domain-containing protein" evidence="1">
    <location>
        <begin position="20"/>
        <end position="211"/>
    </location>
</feature>
<gene>
    <name evidence="2" type="ORF">BN9_083880</name>
</gene>
<reference evidence="2 3" key="1">
    <citation type="submission" date="2012-05" db="EMBL/GenBank/DDBJ databases">
        <title>Recombination and specialization in a pathogen metapopulation.</title>
        <authorList>
            <person name="Gardiner A."/>
            <person name="Kemen E."/>
            <person name="Schultz-Larsen T."/>
            <person name="MacLean D."/>
            <person name="Van Oosterhout C."/>
            <person name="Jones J.D.G."/>
        </authorList>
    </citation>
    <scope>NUCLEOTIDE SEQUENCE [LARGE SCALE GENOMIC DNA]</scope>
    <source>
        <strain evidence="2 3">Ac Nc2</strain>
    </source>
</reference>
<protein>
    <recommendedName>
        <fullName evidence="4">Chitin-binding type-4 domain-containing protein</fullName>
    </recommendedName>
</protein>
<comment type="caution">
    <text evidence="2">The sequence shown here is derived from an EMBL/GenBank/DDBJ whole genome shotgun (WGS) entry which is preliminary data.</text>
</comment>
<accession>A0A024GKI3</accession>
<organism evidence="2 3">
    <name type="scientific">Albugo candida</name>
    <dbReference type="NCBI Taxonomy" id="65357"/>
    <lineage>
        <taxon>Eukaryota</taxon>
        <taxon>Sar</taxon>
        <taxon>Stramenopiles</taxon>
        <taxon>Oomycota</taxon>
        <taxon>Peronosporomycetes</taxon>
        <taxon>Albuginales</taxon>
        <taxon>Albuginaceae</taxon>
        <taxon>Albugo</taxon>
    </lineage>
</organism>
<evidence type="ECO:0000256" key="1">
    <source>
        <dbReference type="SAM" id="SignalP"/>
    </source>
</evidence>
<dbReference type="OrthoDB" id="164415at2759"/>
<feature type="signal peptide" evidence="1">
    <location>
        <begin position="1"/>
        <end position="19"/>
    </location>
</feature>
<dbReference type="Proteomes" id="UP000053237">
    <property type="component" value="Unassembled WGS sequence"/>
</dbReference>
<evidence type="ECO:0008006" key="4">
    <source>
        <dbReference type="Google" id="ProtNLM"/>
    </source>
</evidence>
<evidence type="ECO:0000313" key="3">
    <source>
        <dbReference type="Proteomes" id="UP000053237"/>
    </source>
</evidence>
<proteinExistence type="predicted"/>
<dbReference type="AlphaFoldDB" id="A0A024GKI3"/>
<name>A0A024GKI3_9STRA</name>
<keyword evidence="3" id="KW-1185">Reference proteome</keyword>
<evidence type="ECO:0000313" key="2">
    <source>
        <dbReference type="EMBL" id="CCI47381.1"/>
    </source>
</evidence>
<sequence>MKLFLFILVLVLALPQAQSHGYITSPMTEFKDGTGMKTSYIDRFSPTFSGKFDGSPKDNTATFLTAFASSPFRTLRDFLKDKGPYCGSTNPNASPKPIPADNAIVWENPDTREGFVASHMGPCEVWLGETRVFYDDNCAGHFTSSPARIPINFSSCSGGCLLQFFWLALHEPQWQVYKNCIPIAPNGIRLASISPSMNSETKNQTAPLICS</sequence>
<dbReference type="EMBL" id="CAIX01000168">
    <property type="protein sequence ID" value="CCI47381.1"/>
    <property type="molecule type" value="Genomic_DNA"/>
</dbReference>